<accession>A0A934IVK6</accession>
<dbReference type="RefSeq" id="WP_198874371.1">
    <property type="nucleotide sequence ID" value="NZ_JAEKMH010000001.1"/>
</dbReference>
<dbReference type="Proteomes" id="UP000602124">
    <property type="component" value="Unassembled WGS sequence"/>
</dbReference>
<feature type="chain" id="PRO_5036690161" evidence="1">
    <location>
        <begin position="25"/>
        <end position="113"/>
    </location>
</feature>
<organism evidence="2 3">
    <name type="scientific">Devosia sediminis</name>
    <dbReference type="NCBI Taxonomy" id="2798801"/>
    <lineage>
        <taxon>Bacteria</taxon>
        <taxon>Pseudomonadati</taxon>
        <taxon>Pseudomonadota</taxon>
        <taxon>Alphaproteobacteria</taxon>
        <taxon>Hyphomicrobiales</taxon>
        <taxon>Devosiaceae</taxon>
        <taxon>Devosia</taxon>
    </lineage>
</organism>
<name>A0A934IVK6_9HYPH</name>
<reference evidence="2" key="1">
    <citation type="submission" date="2020-12" db="EMBL/GenBank/DDBJ databases">
        <title>Devosia sp. MSA67 isolated from Mo River.</title>
        <authorList>
            <person name="Ma F."/>
            <person name="Zi Z."/>
        </authorList>
    </citation>
    <scope>NUCLEOTIDE SEQUENCE</scope>
    <source>
        <strain evidence="2">MSA67</strain>
    </source>
</reference>
<proteinExistence type="predicted"/>
<gene>
    <name evidence="2" type="ORF">JEQ47_00170</name>
</gene>
<feature type="signal peptide" evidence="1">
    <location>
        <begin position="1"/>
        <end position="24"/>
    </location>
</feature>
<dbReference type="EMBL" id="JAEKMH010000001">
    <property type="protein sequence ID" value="MBJ3783117.1"/>
    <property type="molecule type" value="Genomic_DNA"/>
</dbReference>
<protein>
    <submittedName>
        <fullName evidence="2">Uncharacterized protein</fullName>
    </submittedName>
</protein>
<comment type="caution">
    <text evidence="2">The sequence shown here is derived from an EMBL/GenBank/DDBJ whole genome shotgun (WGS) entry which is preliminary data.</text>
</comment>
<dbReference type="AlphaFoldDB" id="A0A934IVK6"/>
<evidence type="ECO:0000313" key="3">
    <source>
        <dbReference type="Proteomes" id="UP000602124"/>
    </source>
</evidence>
<evidence type="ECO:0000313" key="2">
    <source>
        <dbReference type="EMBL" id="MBJ3783117.1"/>
    </source>
</evidence>
<sequence length="113" mass="11223">MSKFFATVGAVATFSLAAISMPNAAPVPGFEALYAAAFAACTPPAGTPEACEAAINDLSAAMIAAGIPQDVALASFTELRAEVVAEGGFEDIFEELLPDSGAISGTPADASPV</sequence>
<evidence type="ECO:0000256" key="1">
    <source>
        <dbReference type="SAM" id="SignalP"/>
    </source>
</evidence>
<keyword evidence="3" id="KW-1185">Reference proteome</keyword>
<keyword evidence="1" id="KW-0732">Signal</keyword>